<protein>
    <recommendedName>
        <fullName evidence="5">SAF domain-containing protein</fullName>
    </recommendedName>
</protein>
<comment type="caution">
    <text evidence="3">The sequence shown here is derived from an EMBL/GenBank/DDBJ whole genome shotgun (WGS) entry which is preliminary data.</text>
</comment>
<proteinExistence type="predicted"/>
<feature type="compositionally biased region" description="Basic and acidic residues" evidence="1">
    <location>
        <begin position="280"/>
        <end position="293"/>
    </location>
</feature>
<name>A0A3N1XYT6_9FIRM</name>
<evidence type="ECO:0008006" key="5">
    <source>
        <dbReference type="Google" id="ProtNLM"/>
    </source>
</evidence>
<dbReference type="Proteomes" id="UP000273083">
    <property type="component" value="Unassembled WGS sequence"/>
</dbReference>
<feature type="compositionally biased region" description="Low complexity" evidence="1">
    <location>
        <begin position="294"/>
        <end position="305"/>
    </location>
</feature>
<gene>
    <name evidence="3" type="ORF">EDD66_101362</name>
</gene>
<dbReference type="EMBL" id="RJVG01000001">
    <property type="protein sequence ID" value="ROR31744.1"/>
    <property type="molecule type" value="Genomic_DNA"/>
</dbReference>
<evidence type="ECO:0000256" key="1">
    <source>
        <dbReference type="SAM" id="MobiDB-lite"/>
    </source>
</evidence>
<keyword evidence="2" id="KW-1133">Transmembrane helix</keyword>
<keyword evidence="2" id="KW-0472">Membrane</keyword>
<evidence type="ECO:0000313" key="3">
    <source>
        <dbReference type="EMBL" id="ROR31744.1"/>
    </source>
</evidence>
<keyword evidence="2" id="KW-0812">Transmembrane</keyword>
<dbReference type="AlphaFoldDB" id="A0A3N1XYT6"/>
<accession>A0A3N1XYT6</accession>
<evidence type="ECO:0000313" key="4">
    <source>
        <dbReference type="Proteomes" id="UP000273083"/>
    </source>
</evidence>
<keyword evidence="4" id="KW-1185">Reference proteome</keyword>
<feature type="region of interest" description="Disordered" evidence="1">
    <location>
        <begin position="280"/>
        <end position="313"/>
    </location>
</feature>
<evidence type="ECO:0000256" key="2">
    <source>
        <dbReference type="SAM" id="Phobius"/>
    </source>
</evidence>
<sequence length="313" mass="35253">MYVKRKYIIIAVIVLLTIIGILAMQKMYKKQLAVKDKEISNLETEIARMGEMTIVYRTVTDVKAGNECSEIELEAIEAPGLGMSENAVTDAEHIIGQYYKIDLKAGTQLTNDMFIDYELEDDMRYMDVVFDEIPIGLEAGDYIDVRISFPLGQDYIALSHKRVAEINGDTVKLIVGQRDFYCYESMKTDIATFPSTKIYGAEYVEAGTQQAATTYYPINLDVLLTMLKDPNINTGNYSKVMALREQLEEQLLNSDKVDISQKVTSGRLSISEKFDSAQKEYERLQSEKEKQAAREAQAAQAAQAESDNSTTNE</sequence>
<reference evidence="3 4" key="1">
    <citation type="submission" date="2018-11" db="EMBL/GenBank/DDBJ databases">
        <title>Genomic Encyclopedia of Type Strains, Phase IV (KMG-IV): sequencing the most valuable type-strain genomes for metagenomic binning, comparative biology and taxonomic classification.</title>
        <authorList>
            <person name="Goeker M."/>
        </authorList>
    </citation>
    <scope>NUCLEOTIDE SEQUENCE [LARGE SCALE GENOMIC DNA]</scope>
    <source>
        <strain evidence="3 4">DSM 26537</strain>
    </source>
</reference>
<organism evidence="3 4">
    <name type="scientific">Mobilisporobacter senegalensis</name>
    <dbReference type="NCBI Taxonomy" id="1329262"/>
    <lineage>
        <taxon>Bacteria</taxon>
        <taxon>Bacillati</taxon>
        <taxon>Bacillota</taxon>
        <taxon>Clostridia</taxon>
        <taxon>Lachnospirales</taxon>
        <taxon>Lachnospiraceae</taxon>
        <taxon>Mobilisporobacter</taxon>
    </lineage>
</organism>
<dbReference type="RefSeq" id="WP_123607833.1">
    <property type="nucleotide sequence ID" value="NZ_RJVG01000001.1"/>
</dbReference>
<dbReference type="OrthoDB" id="2840666at2"/>
<feature type="transmembrane region" description="Helical" evidence="2">
    <location>
        <begin position="7"/>
        <end position="28"/>
    </location>
</feature>